<evidence type="ECO:0000259" key="1">
    <source>
        <dbReference type="PROSITE" id="PS50144"/>
    </source>
</evidence>
<name>A0A4Y2HSY8_ARAVE</name>
<evidence type="ECO:0000313" key="3">
    <source>
        <dbReference type="Proteomes" id="UP000499080"/>
    </source>
</evidence>
<dbReference type="Pfam" id="PF22486">
    <property type="entry name" value="MATH_2"/>
    <property type="match status" value="1"/>
</dbReference>
<comment type="caution">
    <text evidence="2">The sequence shown here is derived from an EMBL/GenBank/DDBJ whole genome shotgun (WGS) entry which is preliminary data.</text>
</comment>
<dbReference type="InterPro" id="IPR002083">
    <property type="entry name" value="MATH/TRAF_dom"/>
</dbReference>
<dbReference type="Gene3D" id="2.60.210.10">
    <property type="entry name" value="Apoptosis, Tumor Necrosis Factor Receptor Associated Protein 2, Chain A"/>
    <property type="match status" value="1"/>
</dbReference>
<dbReference type="AlphaFoldDB" id="A0A4Y2HSY8"/>
<evidence type="ECO:0000313" key="2">
    <source>
        <dbReference type="EMBL" id="GBM68516.1"/>
    </source>
</evidence>
<organism evidence="2 3">
    <name type="scientific">Araneus ventricosus</name>
    <name type="common">Orbweaver spider</name>
    <name type="synonym">Epeira ventricosa</name>
    <dbReference type="NCBI Taxonomy" id="182803"/>
    <lineage>
        <taxon>Eukaryota</taxon>
        <taxon>Metazoa</taxon>
        <taxon>Ecdysozoa</taxon>
        <taxon>Arthropoda</taxon>
        <taxon>Chelicerata</taxon>
        <taxon>Arachnida</taxon>
        <taxon>Araneae</taxon>
        <taxon>Araneomorphae</taxon>
        <taxon>Entelegynae</taxon>
        <taxon>Araneoidea</taxon>
        <taxon>Araneidae</taxon>
        <taxon>Araneus</taxon>
    </lineage>
</organism>
<sequence>MAENRGKYLKFIWKVENFSFIWNKTDDFLKSETFYLDIFEGSAWCLKLYPRGRSSYENYVSVFLERLSSCEGPFEITIDFEIGLLKPNGATDYMNEMKGRCFKTGDTHGFNNLVARERMLGARKSVLLPEDVLSLQCCIFPKDAELRTYTEVIAKTHTRIERYH</sequence>
<feature type="domain" description="MATH" evidence="1">
    <location>
        <begin position="8"/>
        <end position="139"/>
    </location>
</feature>
<accession>A0A4Y2HSY8</accession>
<dbReference type="OrthoDB" id="192247at2759"/>
<reference evidence="2 3" key="1">
    <citation type="journal article" date="2019" name="Sci. Rep.">
        <title>Orb-weaving spider Araneus ventricosus genome elucidates the spidroin gene catalogue.</title>
        <authorList>
            <person name="Kono N."/>
            <person name="Nakamura H."/>
            <person name="Ohtoshi R."/>
            <person name="Moran D.A.P."/>
            <person name="Shinohara A."/>
            <person name="Yoshida Y."/>
            <person name="Fujiwara M."/>
            <person name="Mori M."/>
            <person name="Tomita M."/>
            <person name="Arakawa K."/>
        </authorList>
    </citation>
    <scope>NUCLEOTIDE SEQUENCE [LARGE SCALE GENOMIC DNA]</scope>
</reference>
<dbReference type="PROSITE" id="PS50144">
    <property type="entry name" value="MATH"/>
    <property type="match status" value="1"/>
</dbReference>
<dbReference type="Proteomes" id="UP000499080">
    <property type="component" value="Unassembled WGS sequence"/>
</dbReference>
<gene>
    <name evidence="2" type="ORF">AVEN_158090_1</name>
</gene>
<dbReference type="EMBL" id="BGPR01002146">
    <property type="protein sequence ID" value="GBM68516.1"/>
    <property type="molecule type" value="Genomic_DNA"/>
</dbReference>
<keyword evidence="3" id="KW-1185">Reference proteome</keyword>
<protein>
    <recommendedName>
        <fullName evidence="1">MATH domain-containing protein</fullName>
    </recommendedName>
</protein>
<proteinExistence type="predicted"/>
<dbReference type="InterPro" id="IPR008974">
    <property type="entry name" value="TRAF-like"/>
</dbReference>
<dbReference type="SUPFAM" id="SSF49599">
    <property type="entry name" value="TRAF domain-like"/>
    <property type="match status" value="1"/>
</dbReference>